<feature type="domain" description="N-acetyltransferase" evidence="2">
    <location>
        <begin position="118"/>
        <end position="276"/>
    </location>
</feature>
<dbReference type="Pfam" id="PF00583">
    <property type="entry name" value="Acetyltransf_1"/>
    <property type="match status" value="1"/>
</dbReference>
<feature type="region of interest" description="Disordered" evidence="1">
    <location>
        <begin position="46"/>
        <end position="108"/>
    </location>
</feature>
<name>A0A553JY60_9ACTN</name>
<evidence type="ECO:0000259" key="2">
    <source>
        <dbReference type="PROSITE" id="PS51186"/>
    </source>
</evidence>
<dbReference type="Gene3D" id="3.40.630.30">
    <property type="match status" value="1"/>
</dbReference>
<keyword evidence="4" id="KW-1185">Reference proteome</keyword>
<protein>
    <submittedName>
        <fullName evidence="3">GNAT family N-acetyltransferase</fullName>
    </submittedName>
</protein>
<dbReference type="InterPro" id="IPR000182">
    <property type="entry name" value="GNAT_dom"/>
</dbReference>
<dbReference type="CDD" id="cd04301">
    <property type="entry name" value="NAT_SF"/>
    <property type="match status" value="1"/>
</dbReference>
<keyword evidence="3" id="KW-0808">Transferase</keyword>
<reference evidence="3 4" key="1">
    <citation type="submission" date="2019-07" db="EMBL/GenBank/DDBJ databases">
        <authorList>
            <person name="Zhou L.-Y."/>
        </authorList>
    </citation>
    <scope>NUCLEOTIDE SEQUENCE [LARGE SCALE GENOMIC DNA]</scope>
    <source>
        <strain evidence="3 4">YIM 101269</strain>
    </source>
</reference>
<comment type="caution">
    <text evidence="3">The sequence shown here is derived from an EMBL/GenBank/DDBJ whole genome shotgun (WGS) entry which is preliminary data.</text>
</comment>
<dbReference type="OrthoDB" id="9799092at2"/>
<evidence type="ECO:0000256" key="1">
    <source>
        <dbReference type="SAM" id="MobiDB-lite"/>
    </source>
</evidence>
<evidence type="ECO:0000313" key="4">
    <source>
        <dbReference type="Proteomes" id="UP000317638"/>
    </source>
</evidence>
<dbReference type="InterPro" id="IPR016181">
    <property type="entry name" value="Acyl_CoA_acyltransferase"/>
</dbReference>
<sequence>MRCWVWHCRTSRTCRSASARRSTCADARWPRPPVNCSLPWGSCSTRGTSPGGRCSTDAQTTSPPRRRCPGGAGCGSRPRRASPGREGGFGVGPRPAADRLGANEAPGGGMDPYVGRHLNWRALTDDDLVDLDSLRGQIELLDDPVVSSLERLVGMDDVTDLSDNSVGGWDDFGNLLAYGWNIVDEDGIAKVYLLGGVHPTHRYLGIGRSVLEWQQRRAIEWRDEHRPGEPVWLGCYVDHAQAGLGKLLEKLGFEQERYFYDMHRPLDDLPPLLDVDGVRIERFDQRHATDLLKLHNICFRDTLGTRRVGNSVWQESLTRDSFRPAWSWVALVDDAPVGYALSGLDEELALEGATFGWTDRVGVHPDFRGRGIAIALLQRTLVAMAEDGCDGAGIGVDTTDPASPGLLKRNLGYEPRDGLVLMSKVVPAEHP</sequence>
<dbReference type="PROSITE" id="PS51186">
    <property type="entry name" value="GNAT"/>
    <property type="match status" value="2"/>
</dbReference>
<gene>
    <name evidence="3" type="ORF">FOJ82_12635</name>
</gene>
<dbReference type="GO" id="GO:0016747">
    <property type="term" value="F:acyltransferase activity, transferring groups other than amino-acyl groups"/>
    <property type="evidence" value="ECO:0007669"/>
    <property type="project" value="InterPro"/>
</dbReference>
<dbReference type="PANTHER" id="PTHR43072">
    <property type="entry name" value="N-ACETYLTRANSFERASE"/>
    <property type="match status" value="1"/>
</dbReference>
<organism evidence="3 4">
    <name type="scientific">Tessaracoccus rhinocerotis</name>
    <dbReference type="NCBI Taxonomy" id="1689449"/>
    <lineage>
        <taxon>Bacteria</taxon>
        <taxon>Bacillati</taxon>
        <taxon>Actinomycetota</taxon>
        <taxon>Actinomycetes</taxon>
        <taxon>Propionibacteriales</taxon>
        <taxon>Propionibacteriaceae</taxon>
        <taxon>Tessaracoccus</taxon>
    </lineage>
</organism>
<evidence type="ECO:0000313" key="3">
    <source>
        <dbReference type="EMBL" id="TRY17380.1"/>
    </source>
</evidence>
<proteinExistence type="predicted"/>
<dbReference type="SUPFAM" id="SSF55729">
    <property type="entry name" value="Acyl-CoA N-acyltransferases (Nat)"/>
    <property type="match status" value="1"/>
</dbReference>
<dbReference type="EMBL" id="VKKG01000005">
    <property type="protein sequence ID" value="TRY17380.1"/>
    <property type="molecule type" value="Genomic_DNA"/>
</dbReference>
<dbReference type="AlphaFoldDB" id="A0A553JY60"/>
<feature type="domain" description="N-acetyltransferase" evidence="2">
    <location>
        <begin position="278"/>
        <end position="427"/>
    </location>
</feature>
<dbReference type="Proteomes" id="UP000317638">
    <property type="component" value="Unassembled WGS sequence"/>
</dbReference>
<accession>A0A553JY60</accession>